<dbReference type="Proteomes" id="UP001176059">
    <property type="component" value="Unassembled WGS sequence"/>
</dbReference>
<reference evidence="2" key="1">
    <citation type="submission" date="2022-08" db="EMBL/GenBank/DDBJ databases">
        <authorList>
            <consortium name="DOE Joint Genome Institute"/>
            <person name="Min B."/>
            <person name="Sierra-Patev S."/>
            <person name="Naranjo-Ortiz M."/>
            <person name="Looney B."/>
            <person name="Konkel Z."/>
            <person name="Slot J.C."/>
            <person name="Sakamoto Y."/>
            <person name="Steenwyk J.L."/>
            <person name="Rokas A."/>
            <person name="Carro J."/>
            <person name="Camarero S."/>
            <person name="Ferreira P."/>
            <person name="Molpeceres G."/>
            <person name="Ruiz-duenas F.J."/>
            <person name="Serrano A."/>
            <person name="Henrissat B."/>
            <person name="Drula E."/>
            <person name="Hughes K.W."/>
            <person name="Mata J.L."/>
            <person name="Ishikawa N.K."/>
            <person name="Vargas-Isla R."/>
            <person name="Ushijima S."/>
            <person name="Smith C.A."/>
            <person name="Ahrendt S."/>
            <person name="Andreopoulos W."/>
            <person name="He G."/>
            <person name="LaButti K."/>
            <person name="Lipzen A."/>
            <person name="Ng V."/>
            <person name="Riley R."/>
            <person name="Sandor L."/>
            <person name="Barry K."/>
            <person name="Martinez A.T."/>
            <person name="Xiao Y."/>
            <person name="Gibbons J.G."/>
            <person name="Terashima K."/>
            <person name="Hibbett D.S."/>
            <person name="Grigoriev I.V."/>
        </authorList>
    </citation>
    <scope>NUCLEOTIDE SEQUENCE</scope>
    <source>
        <strain evidence="2">ET3784</strain>
    </source>
</reference>
<dbReference type="AlphaFoldDB" id="A0AA38N4I6"/>
<accession>A0AA38N4I6</accession>
<gene>
    <name evidence="2" type="ORF">DFJ43DRAFT_1036660</name>
</gene>
<reference evidence="2" key="2">
    <citation type="journal article" date="2023" name="Proc. Natl. Acad. Sci. U.S.A.">
        <title>A global phylogenomic analysis of the shiitake genus Lentinula.</title>
        <authorList>
            <person name="Sierra-Patev S."/>
            <person name="Min B."/>
            <person name="Naranjo-Ortiz M."/>
            <person name="Looney B."/>
            <person name="Konkel Z."/>
            <person name="Slot J.C."/>
            <person name="Sakamoto Y."/>
            <person name="Steenwyk J.L."/>
            <person name="Rokas A."/>
            <person name="Carro J."/>
            <person name="Camarero S."/>
            <person name="Ferreira P."/>
            <person name="Molpeceres G."/>
            <person name="Ruiz-Duenas F.J."/>
            <person name="Serrano A."/>
            <person name="Henrissat B."/>
            <person name="Drula E."/>
            <person name="Hughes K.W."/>
            <person name="Mata J.L."/>
            <person name="Ishikawa N.K."/>
            <person name="Vargas-Isla R."/>
            <person name="Ushijima S."/>
            <person name="Smith C.A."/>
            <person name="Donoghue J."/>
            <person name="Ahrendt S."/>
            <person name="Andreopoulos W."/>
            <person name="He G."/>
            <person name="LaButti K."/>
            <person name="Lipzen A."/>
            <person name="Ng V."/>
            <person name="Riley R."/>
            <person name="Sandor L."/>
            <person name="Barry K."/>
            <person name="Martinez A.T."/>
            <person name="Xiao Y."/>
            <person name="Gibbons J.G."/>
            <person name="Terashima K."/>
            <person name="Grigoriev I.V."/>
            <person name="Hibbett D."/>
        </authorList>
    </citation>
    <scope>NUCLEOTIDE SEQUENCE</scope>
    <source>
        <strain evidence="2">ET3784</strain>
    </source>
</reference>
<feature type="transmembrane region" description="Helical" evidence="1">
    <location>
        <begin position="61"/>
        <end position="80"/>
    </location>
</feature>
<evidence type="ECO:0000313" key="3">
    <source>
        <dbReference type="Proteomes" id="UP001176059"/>
    </source>
</evidence>
<evidence type="ECO:0000256" key="1">
    <source>
        <dbReference type="SAM" id="Phobius"/>
    </source>
</evidence>
<proteinExistence type="predicted"/>
<comment type="caution">
    <text evidence="2">The sequence shown here is derived from an EMBL/GenBank/DDBJ whole genome shotgun (WGS) entry which is preliminary data.</text>
</comment>
<protein>
    <submittedName>
        <fullName evidence="2">Uncharacterized protein</fullName>
    </submittedName>
</protein>
<name>A0AA38N4I6_9AGAR</name>
<keyword evidence="1" id="KW-0812">Transmembrane</keyword>
<sequence length="198" mass="22834">MSTWWRRNLETRLLIYYDFYLRFLQNYFHVLYSGLAFFVLQAPPGVIREDVSNRKTSNVSKLHDILLAFPALAVLARLVLSKQIFFESEVKSSLNGVNGVWYHTMCMSLLPVLETGTVLRNNAGRILRSIPALENKIKDTVSWFMMQYLVVKGFSVYTHMSTENLRTNRHPESVEIKAYPSLGGADYMNRAEVHNYGS</sequence>
<evidence type="ECO:0000313" key="2">
    <source>
        <dbReference type="EMBL" id="KAJ3735948.1"/>
    </source>
</evidence>
<keyword evidence="1" id="KW-0472">Membrane</keyword>
<organism evidence="2 3">
    <name type="scientific">Lentinula guzmanii</name>
    <dbReference type="NCBI Taxonomy" id="2804957"/>
    <lineage>
        <taxon>Eukaryota</taxon>
        <taxon>Fungi</taxon>
        <taxon>Dikarya</taxon>
        <taxon>Basidiomycota</taxon>
        <taxon>Agaricomycotina</taxon>
        <taxon>Agaricomycetes</taxon>
        <taxon>Agaricomycetidae</taxon>
        <taxon>Agaricales</taxon>
        <taxon>Marasmiineae</taxon>
        <taxon>Omphalotaceae</taxon>
        <taxon>Lentinula</taxon>
    </lineage>
</organism>
<feature type="transmembrane region" description="Helical" evidence="1">
    <location>
        <begin position="20"/>
        <end position="40"/>
    </location>
</feature>
<keyword evidence="1" id="KW-1133">Transmembrane helix</keyword>
<dbReference type="EMBL" id="JANVFO010000007">
    <property type="protein sequence ID" value="KAJ3735948.1"/>
    <property type="molecule type" value="Genomic_DNA"/>
</dbReference>
<keyword evidence="3" id="KW-1185">Reference proteome</keyword>